<dbReference type="RefSeq" id="WP_311689023.1">
    <property type="nucleotide sequence ID" value="NZ_JAVRHL010000001.1"/>
</dbReference>
<reference evidence="2 3" key="1">
    <citation type="submission" date="2023-09" db="EMBL/GenBank/DDBJ databases">
        <authorList>
            <person name="Rey-Velasco X."/>
        </authorList>
    </citation>
    <scope>NUCLEOTIDE SEQUENCE [LARGE SCALE GENOMIC DNA]</scope>
    <source>
        <strain evidence="2 3">F158</strain>
    </source>
</reference>
<evidence type="ECO:0000256" key="1">
    <source>
        <dbReference type="SAM" id="MobiDB-lite"/>
    </source>
</evidence>
<gene>
    <name evidence="2" type="ORF">RM543_01715</name>
</gene>
<evidence type="ECO:0000313" key="3">
    <source>
        <dbReference type="Proteomes" id="UP001265259"/>
    </source>
</evidence>
<dbReference type="PROSITE" id="PS51257">
    <property type="entry name" value="PROKAR_LIPOPROTEIN"/>
    <property type="match status" value="1"/>
</dbReference>
<protein>
    <submittedName>
        <fullName evidence="2">Uncharacterized protein</fullName>
    </submittedName>
</protein>
<sequence>MTRHVYNLTHVVLIAGLVAGACVVAATSGAWQRRVPVQTPEAPAPLPADSTVTAPEQAPR</sequence>
<organism evidence="2 3">
    <name type="scientific">Tropicimonas omnivorans</name>
    <dbReference type="NCBI Taxonomy" id="3075590"/>
    <lineage>
        <taxon>Bacteria</taxon>
        <taxon>Pseudomonadati</taxon>
        <taxon>Pseudomonadota</taxon>
        <taxon>Alphaproteobacteria</taxon>
        <taxon>Rhodobacterales</taxon>
        <taxon>Roseobacteraceae</taxon>
        <taxon>Tropicimonas</taxon>
    </lineage>
</organism>
<proteinExistence type="predicted"/>
<dbReference type="Proteomes" id="UP001265259">
    <property type="component" value="Unassembled WGS sequence"/>
</dbReference>
<accession>A0ABU3DCE0</accession>
<comment type="caution">
    <text evidence="2">The sequence shown here is derived from an EMBL/GenBank/DDBJ whole genome shotgun (WGS) entry which is preliminary data.</text>
</comment>
<evidence type="ECO:0000313" key="2">
    <source>
        <dbReference type="EMBL" id="MDT0681385.1"/>
    </source>
</evidence>
<name>A0ABU3DCE0_9RHOB</name>
<keyword evidence="3" id="KW-1185">Reference proteome</keyword>
<dbReference type="EMBL" id="JAVRHL010000001">
    <property type="protein sequence ID" value="MDT0681385.1"/>
    <property type="molecule type" value="Genomic_DNA"/>
</dbReference>
<feature type="region of interest" description="Disordered" evidence="1">
    <location>
        <begin position="36"/>
        <end position="60"/>
    </location>
</feature>